<accession>A0A7R9MNW5</accession>
<evidence type="ECO:0000313" key="3">
    <source>
        <dbReference type="Proteomes" id="UP000728032"/>
    </source>
</evidence>
<dbReference type="AlphaFoldDB" id="A0A7R9MNW5"/>
<feature type="non-terminal residue" evidence="2">
    <location>
        <position position="1"/>
    </location>
</feature>
<reference evidence="2" key="1">
    <citation type="submission" date="2020-11" db="EMBL/GenBank/DDBJ databases">
        <authorList>
            <person name="Tran Van P."/>
        </authorList>
    </citation>
    <scope>NUCLEOTIDE SEQUENCE</scope>
</reference>
<keyword evidence="1" id="KW-0560">Oxidoreductase</keyword>
<dbReference type="PANTHER" id="PTHR43975:SF2">
    <property type="entry name" value="EG:BACR7A4.14 PROTEIN-RELATED"/>
    <property type="match status" value="1"/>
</dbReference>
<dbReference type="InterPro" id="IPR020904">
    <property type="entry name" value="Sc_DH/Rdtase_CS"/>
</dbReference>
<dbReference type="Gene3D" id="3.40.50.720">
    <property type="entry name" value="NAD(P)-binding Rossmann-like Domain"/>
    <property type="match status" value="2"/>
</dbReference>
<dbReference type="Proteomes" id="UP000728032">
    <property type="component" value="Unassembled WGS sequence"/>
</dbReference>
<dbReference type="OrthoDB" id="6488973at2759"/>
<dbReference type="SUPFAM" id="SSF51735">
    <property type="entry name" value="NAD(P)-binding Rossmann-fold domains"/>
    <property type="match status" value="1"/>
</dbReference>
<proteinExistence type="predicted"/>
<dbReference type="GO" id="GO:0016491">
    <property type="term" value="F:oxidoreductase activity"/>
    <property type="evidence" value="ECO:0007669"/>
    <property type="project" value="UniProtKB-KW"/>
</dbReference>
<sequence>SSSGIGAQIAVKLLSLGAHVVITGRDQNKIDSVIKKCESLSRGRALGVVADIQVESDVKNLVNITLREFGGIHILVITRAIHSSVQVVTHLVVPYLEQSKGNIINISSIGAEQPMPKAMAYNMAKNALNMFTKCLALELAPKGIRVNSVRYSKTTL</sequence>
<dbReference type="InterPro" id="IPR002347">
    <property type="entry name" value="SDR_fam"/>
</dbReference>
<dbReference type="EMBL" id="OC949405">
    <property type="protein sequence ID" value="CAD7663814.1"/>
    <property type="molecule type" value="Genomic_DNA"/>
</dbReference>
<gene>
    <name evidence="2" type="ORF">ONB1V03_LOCUS20372</name>
</gene>
<keyword evidence="3" id="KW-1185">Reference proteome</keyword>
<evidence type="ECO:0000313" key="2">
    <source>
        <dbReference type="EMBL" id="CAD7663814.1"/>
    </source>
</evidence>
<name>A0A7R9MNW5_9ACAR</name>
<protein>
    <submittedName>
        <fullName evidence="2">Uncharacterized protein</fullName>
    </submittedName>
</protein>
<dbReference type="PANTHER" id="PTHR43975">
    <property type="entry name" value="ZGC:101858"/>
    <property type="match status" value="1"/>
</dbReference>
<dbReference type="PRINTS" id="PR00081">
    <property type="entry name" value="GDHRDH"/>
</dbReference>
<dbReference type="Pfam" id="PF00106">
    <property type="entry name" value="adh_short"/>
    <property type="match status" value="2"/>
</dbReference>
<dbReference type="EMBL" id="CAJPVJ010034580">
    <property type="protein sequence ID" value="CAG2180951.1"/>
    <property type="molecule type" value="Genomic_DNA"/>
</dbReference>
<dbReference type="PROSITE" id="PS00061">
    <property type="entry name" value="ADH_SHORT"/>
    <property type="match status" value="1"/>
</dbReference>
<dbReference type="InterPro" id="IPR036291">
    <property type="entry name" value="NAD(P)-bd_dom_sf"/>
</dbReference>
<evidence type="ECO:0000256" key="1">
    <source>
        <dbReference type="ARBA" id="ARBA00023002"/>
    </source>
</evidence>
<organism evidence="2">
    <name type="scientific">Oppiella nova</name>
    <dbReference type="NCBI Taxonomy" id="334625"/>
    <lineage>
        <taxon>Eukaryota</taxon>
        <taxon>Metazoa</taxon>
        <taxon>Ecdysozoa</taxon>
        <taxon>Arthropoda</taxon>
        <taxon>Chelicerata</taxon>
        <taxon>Arachnida</taxon>
        <taxon>Acari</taxon>
        <taxon>Acariformes</taxon>
        <taxon>Sarcoptiformes</taxon>
        <taxon>Oribatida</taxon>
        <taxon>Brachypylina</taxon>
        <taxon>Oppioidea</taxon>
        <taxon>Oppiidae</taxon>
        <taxon>Oppiella</taxon>
    </lineage>
</organism>